<proteinExistence type="predicted"/>
<dbReference type="AlphaFoldDB" id="A0A9X2R086"/>
<gene>
    <name evidence="1" type="ORF">GGP82_002896</name>
</gene>
<accession>A0A9X2R086</accession>
<evidence type="ECO:0000313" key="1">
    <source>
        <dbReference type="EMBL" id="MCS3866323.1"/>
    </source>
</evidence>
<dbReference type="Proteomes" id="UP001155034">
    <property type="component" value="Unassembled WGS sequence"/>
</dbReference>
<evidence type="ECO:0000313" key="2">
    <source>
        <dbReference type="Proteomes" id="UP001155034"/>
    </source>
</evidence>
<dbReference type="RefSeq" id="WP_112904265.1">
    <property type="nucleotide sequence ID" value="NZ_CALTSO010000009.1"/>
</dbReference>
<comment type="caution">
    <text evidence="1">The sequence shown here is derived from an EMBL/GenBank/DDBJ whole genome shotgun (WGS) entry which is preliminary data.</text>
</comment>
<dbReference type="EMBL" id="JANTYZ010000011">
    <property type="protein sequence ID" value="MCS3866323.1"/>
    <property type="molecule type" value="Genomic_DNA"/>
</dbReference>
<protein>
    <submittedName>
        <fullName evidence="1">Uncharacterized protein</fullName>
    </submittedName>
</protein>
<sequence length="102" mass="11952">MRPDAIRQLRTQTFINGKVYDTEEMKKILTRTGDHYYGVPCYLDVETGNFARVLCASDDSGNKFPVVRLVEREQVRRTLKECDYEVHNQEIVDRLKEDEQPA</sequence>
<organism evidence="1 2">
    <name type="scientific">Salinibacter ruber</name>
    <dbReference type="NCBI Taxonomy" id="146919"/>
    <lineage>
        <taxon>Bacteria</taxon>
        <taxon>Pseudomonadati</taxon>
        <taxon>Rhodothermota</taxon>
        <taxon>Rhodothermia</taxon>
        <taxon>Rhodothermales</taxon>
        <taxon>Salinibacteraceae</taxon>
        <taxon>Salinibacter</taxon>
    </lineage>
</organism>
<reference evidence="1" key="1">
    <citation type="submission" date="2022-08" db="EMBL/GenBank/DDBJ databases">
        <title>Genomic Encyclopedia of Type Strains, Phase V (KMG-V): Genome sequencing to study the core and pangenomes of soil and plant-associated prokaryotes.</title>
        <authorList>
            <person name="Whitman W."/>
        </authorList>
    </citation>
    <scope>NUCLEOTIDE SEQUENCE</scope>
    <source>
        <strain evidence="1">SP2016B</strain>
    </source>
</reference>
<name>A0A9X2R086_9BACT</name>